<evidence type="ECO:0000259" key="5">
    <source>
        <dbReference type="PROSITE" id="PS50222"/>
    </source>
</evidence>
<dbReference type="SMART" id="SM00054">
    <property type="entry name" value="EFh"/>
    <property type="match status" value="4"/>
</dbReference>
<comment type="caution">
    <text evidence="6">The sequence shown here is derived from an EMBL/GenBank/DDBJ whole genome shotgun (WGS) entry which is preliminary data.</text>
</comment>
<dbReference type="InterPro" id="IPR002048">
    <property type="entry name" value="EF_hand_dom"/>
</dbReference>
<dbReference type="SUPFAM" id="SSF47473">
    <property type="entry name" value="EF-hand"/>
    <property type="match status" value="1"/>
</dbReference>
<dbReference type="PANTHER" id="PTHR10891">
    <property type="entry name" value="EF-HAND CALCIUM-BINDING DOMAIN CONTAINING PROTEIN"/>
    <property type="match status" value="1"/>
</dbReference>
<dbReference type="FunFam" id="1.10.238.10:FF:000275">
    <property type="entry name" value="Probable calcium-binding protein CML27"/>
    <property type="match status" value="1"/>
</dbReference>
<evidence type="ECO:0000256" key="2">
    <source>
        <dbReference type="ARBA" id="ARBA00022723"/>
    </source>
</evidence>
<dbReference type="InterPro" id="IPR018247">
    <property type="entry name" value="EF_Hand_1_Ca_BS"/>
</dbReference>
<evidence type="ECO:0000256" key="1">
    <source>
        <dbReference type="ARBA" id="ARBA00003291"/>
    </source>
</evidence>
<feature type="domain" description="EF-hand" evidence="5">
    <location>
        <begin position="94"/>
        <end position="129"/>
    </location>
</feature>
<dbReference type="InterPro" id="IPR039647">
    <property type="entry name" value="EF_hand_pair_protein_CML-like"/>
</dbReference>
<comment type="function">
    <text evidence="1">Potential calcium sensor.</text>
</comment>
<reference evidence="6 7" key="1">
    <citation type="submission" date="2021-09" db="EMBL/GenBank/DDBJ databases">
        <title>Genomic insights and catalytic innovation underlie evolution of tropane alkaloids biosynthesis.</title>
        <authorList>
            <person name="Wang Y.-J."/>
            <person name="Tian T."/>
            <person name="Huang J.-P."/>
            <person name="Huang S.-X."/>
        </authorList>
    </citation>
    <scope>NUCLEOTIDE SEQUENCE [LARGE SCALE GENOMIC DNA]</scope>
    <source>
        <strain evidence="6">KIB-2018</strain>
        <tissue evidence="6">Leaf</tissue>
    </source>
</reference>
<dbReference type="Pfam" id="PF13499">
    <property type="entry name" value="EF-hand_7"/>
    <property type="match status" value="2"/>
</dbReference>
<dbReference type="PROSITE" id="PS00018">
    <property type="entry name" value="EF_HAND_1"/>
    <property type="match status" value="3"/>
</dbReference>
<proteinExistence type="predicted"/>
<dbReference type="FunFam" id="1.10.238.10:FF:000089">
    <property type="entry name" value="calmodulin-like protein 3"/>
    <property type="match status" value="1"/>
</dbReference>
<keyword evidence="4" id="KW-0106">Calcium</keyword>
<dbReference type="AlphaFoldDB" id="A0AAV8SN49"/>
<organism evidence="6 7">
    <name type="scientific">Erythroxylum novogranatense</name>
    <dbReference type="NCBI Taxonomy" id="1862640"/>
    <lineage>
        <taxon>Eukaryota</taxon>
        <taxon>Viridiplantae</taxon>
        <taxon>Streptophyta</taxon>
        <taxon>Embryophyta</taxon>
        <taxon>Tracheophyta</taxon>
        <taxon>Spermatophyta</taxon>
        <taxon>Magnoliopsida</taxon>
        <taxon>eudicotyledons</taxon>
        <taxon>Gunneridae</taxon>
        <taxon>Pentapetalae</taxon>
        <taxon>rosids</taxon>
        <taxon>fabids</taxon>
        <taxon>Malpighiales</taxon>
        <taxon>Erythroxylaceae</taxon>
        <taxon>Erythroxylum</taxon>
    </lineage>
</organism>
<dbReference type="EMBL" id="JAIWQS010000010">
    <property type="protein sequence ID" value="KAJ8753687.1"/>
    <property type="molecule type" value="Genomic_DNA"/>
</dbReference>
<feature type="domain" description="EF-hand" evidence="5">
    <location>
        <begin position="61"/>
        <end position="91"/>
    </location>
</feature>
<keyword evidence="3" id="KW-0677">Repeat</keyword>
<name>A0AAV8SN49_9ROSI</name>
<evidence type="ECO:0000256" key="4">
    <source>
        <dbReference type="ARBA" id="ARBA00022837"/>
    </source>
</evidence>
<dbReference type="GO" id="GO:0005509">
    <property type="term" value="F:calcium ion binding"/>
    <property type="evidence" value="ECO:0007669"/>
    <property type="project" value="InterPro"/>
</dbReference>
<keyword evidence="7" id="KW-1185">Reference proteome</keyword>
<sequence length="167" mass="18341">MATATIPETIQETATSKASSSVSLRNMDEIKRVFNQFDTNADGKISVDELGDVLKSMGSAYTKAELHRVMEEMDTDKDGFINLDEFAQLCRSSSGVSELRDAFDLYDQNKNGLISSAELHKVLNSLGMRCSVEECVKMISGVDSDGDGMVNFEEFEKMMAANNVKNG</sequence>
<keyword evidence="2" id="KW-0479">Metal-binding</keyword>
<dbReference type="CDD" id="cd00051">
    <property type="entry name" value="EFh"/>
    <property type="match status" value="2"/>
</dbReference>
<dbReference type="Proteomes" id="UP001159364">
    <property type="component" value="Linkage Group LG10"/>
</dbReference>
<dbReference type="Gene3D" id="1.10.238.10">
    <property type="entry name" value="EF-hand"/>
    <property type="match status" value="2"/>
</dbReference>
<evidence type="ECO:0000256" key="3">
    <source>
        <dbReference type="ARBA" id="ARBA00022737"/>
    </source>
</evidence>
<dbReference type="InterPro" id="IPR011992">
    <property type="entry name" value="EF-hand-dom_pair"/>
</dbReference>
<feature type="domain" description="EF-hand" evidence="5">
    <location>
        <begin position="25"/>
        <end position="60"/>
    </location>
</feature>
<evidence type="ECO:0000313" key="7">
    <source>
        <dbReference type="Proteomes" id="UP001159364"/>
    </source>
</evidence>
<dbReference type="GO" id="GO:0005737">
    <property type="term" value="C:cytoplasm"/>
    <property type="evidence" value="ECO:0007669"/>
    <property type="project" value="UniProtKB-ARBA"/>
</dbReference>
<feature type="domain" description="EF-hand" evidence="5">
    <location>
        <begin position="130"/>
        <end position="165"/>
    </location>
</feature>
<accession>A0AAV8SN49</accession>
<protein>
    <recommendedName>
        <fullName evidence="5">EF-hand domain-containing protein</fullName>
    </recommendedName>
</protein>
<evidence type="ECO:0000313" key="6">
    <source>
        <dbReference type="EMBL" id="KAJ8753687.1"/>
    </source>
</evidence>
<dbReference type="PROSITE" id="PS50222">
    <property type="entry name" value="EF_HAND_2"/>
    <property type="match status" value="4"/>
</dbReference>
<gene>
    <name evidence="6" type="ORF">K2173_026363</name>
</gene>